<dbReference type="RefSeq" id="XP_018702973.1">
    <property type="nucleotide sequence ID" value="XM_018849996.1"/>
</dbReference>
<feature type="region of interest" description="Disordered" evidence="1">
    <location>
        <begin position="122"/>
        <end position="141"/>
    </location>
</feature>
<accession>A0A167SBM5</accession>
<keyword evidence="3" id="KW-1185">Reference proteome</keyword>
<feature type="region of interest" description="Disordered" evidence="1">
    <location>
        <begin position="76"/>
        <end position="97"/>
    </location>
</feature>
<dbReference type="EMBL" id="AZHB01000016">
    <property type="protein sequence ID" value="OAA59457.1"/>
    <property type="molecule type" value="Genomic_DNA"/>
</dbReference>
<dbReference type="GeneID" id="30022684"/>
<dbReference type="Proteomes" id="UP000076744">
    <property type="component" value="Unassembled WGS sequence"/>
</dbReference>
<evidence type="ECO:0000313" key="2">
    <source>
        <dbReference type="EMBL" id="OAA59457.1"/>
    </source>
</evidence>
<organism evidence="2 3">
    <name type="scientific">Cordyceps fumosorosea (strain ARSEF 2679)</name>
    <name type="common">Isaria fumosorosea</name>
    <dbReference type="NCBI Taxonomy" id="1081104"/>
    <lineage>
        <taxon>Eukaryota</taxon>
        <taxon>Fungi</taxon>
        <taxon>Dikarya</taxon>
        <taxon>Ascomycota</taxon>
        <taxon>Pezizomycotina</taxon>
        <taxon>Sordariomycetes</taxon>
        <taxon>Hypocreomycetidae</taxon>
        <taxon>Hypocreales</taxon>
        <taxon>Cordycipitaceae</taxon>
        <taxon>Cordyceps</taxon>
    </lineage>
</organism>
<reference evidence="2 3" key="1">
    <citation type="journal article" date="2016" name="Genome Biol. Evol.">
        <title>Divergent and convergent evolution of fungal pathogenicity.</title>
        <authorList>
            <person name="Shang Y."/>
            <person name="Xiao G."/>
            <person name="Zheng P."/>
            <person name="Cen K."/>
            <person name="Zhan S."/>
            <person name="Wang C."/>
        </authorList>
    </citation>
    <scope>NUCLEOTIDE SEQUENCE [LARGE SCALE GENOMIC DNA]</scope>
    <source>
        <strain evidence="2 3">ARSEF 2679</strain>
    </source>
</reference>
<proteinExistence type="predicted"/>
<dbReference type="AlphaFoldDB" id="A0A167SBM5"/>
<name>A0A167SBM5_CORFA</name>
<sequence length="303" mass="33556">MAGLAFPTISQIVAFVTTLLWDLLNLLLPLQVYTPQSLPQLEQTARNLFLDSGKMAQFRPINTPFLDSIRMAKSQTGANSLPGRSKAADSPAPRPKFITSSKTTEWKSLRDLKRKNGKIAESVSGASPFNKPSPPKPVKTALAKKPKIEPMCYYCFNTARDKRLVEFDHFYKMQKGKAKVDARAENRAKIVKPSKLNERGVKCRTPAAAKAKEEERARWKQVEDHPMHLLISIPEANEDGEEGDGNSVAPVSFEGSQSPVQTGSGEFLPRRCQESTCQCLWLCKGLSKNSRQEIFGSSSGTSQ</sequence>
<gene>
    <name evidence="2" type="ORF">ISF_06392</name>
</gene>
<protein>
    <submittedName>
        <fullName evidence="2">Uncharacterized protein</fullName>
    </submittedName>
</protein>
<evidence type="ECO:0000313" key="3">
    <source>
        <dbReference type="Proteomes" id="UP000076744"/>
    </source>
</evidence>
<evidence type="ECO:0000256" key="1">
    <source>
        <dbReference type="SAM" id="MobiDB-lite"/>
    </source>
</evidence>
<comment type="caution">
    <text evidence="2">The sequence shown here is derived from an EMBL/GenBank/DDBJ whole genome shotgun (WGS) entry which is preliminary data.</text>
</comment>